<dbReference type="RefSeq" id="WP_189316660.1">
    <property type="nucleotide sequence ID" value="NZ_BMQA01000067.1"/>
</dbReference>
<evidence type="ECO:0000259" key="3">
    <source>
        <dbReference type="Pfam" id="PF14016"/>
    </source>
</evidence>
<evidence type="ECO:0000313" key="4">
    <source>
        <dbReference type="EMBL" id="GGJ61229.1"/>
    </source>
</evidence>
<dbReference type="PROSITE" id="PS51257">
    <property type="entry name" value="PROKAR_LIPOPROTEIN"/>
    <property type="match status" value="1"/>
</dbReference>
<reference evidence="4" key="1">
    <citation type="journal article" date="2014" name="Int. J. Syst. Evol. Microbiol.">
        <title>Complete genome sequence of Corynebacterium casei LMG S-19264T (=DSM 44701T), isolated from a smear-ripened cheese.</title>
        <authorList>
            <consortium name="US DOE Joint Genome Institute (JGI-PGF)"/>
            <person name="Walter F."/>
            <person name="Albersmeier A."/>
            <person name="Kalinowski J."/>
            <person name="Ruckert C."/>
        </authorList>
    </citation>
    <scope>NUCLEOTIDE SEQUENCE</scope>
    <source>
        <strain evidence="4">JCM 3086</strain>
    </source>
</reference>
<feature type="compositionally biased region" description="Low complexity" evidence="1">
    <location>
        <begin position="26"/>
        <end position="37"/>
    </location>
</feature>
<feature type="domain" description="DUF4232" evidence="3">
    <location>
        <begin position="158"/>
        <end position="293"/>
    </location>
</feature>
<evidence type="ECO:0000256" key="2">
    <source>
        <dbReference type="SAM" id="SignalP"/>
    </source>
</evidence>
<feature type="signal peptide" evidence="2">
    <location>
        <begin position="1"/>
        <end position="24"/>
    </location>
</feature>
<dbReference type="InterPro" id="IPR025326">
    <property type="entry name" value="DUF4232"/>
</dbReference>
<accession>A0A917UJH6</accession>
<keyword evidence="4" id="KW-0449">Lipoprotein</keyword>
<evidence type="ECO:0000256" key="1">
    <source>
        <dbReference type="SAM" id="MobiDB-lite"/>
    </source>
</evidence>
<evidence type="ECO:0000313" key="5">
    <source>
        <dbReference type="Proteomes" id="UP000657574"/>
    </source>
</evidence>
<dbReference type="Proteomes" id="UP000657574">
    <property type="component" value="Unassembled WGS sequence"/>
</dbReference>
<feature type="region of interest" description="Disordered" evidence="1">
    <location>
        <begin position="26"/>
        <end position="60"/>
    </location>
</feature>
<dbReference type="EMBL" id="BMQA01000067">
    <property type="protein sequence ID" value="GGJ61229.1"/>
    <property type="molecule type" value="Genomic_DNA"/>
</dbReference>
<protein>
    <submittedName>
        <fullName evidence="4">Lipoprotein</fullName>
    </submittedName>
</protein>
<keyword evidence="2" id="KW-0732">Signal</keyword>
<dbReference type="Pfam" id="PF14016">
    <property type="entry name" value="DUF4232"/>
    <property type="match status" value="1"/>
</dbReference>
<proteinExistence type="predicted"/>
<name>A0A917UJH6_9ACTN</name>
<dbReference type="AlphaFoldDB" id="A0A917UJH6"/>
<sequence length="297" mass="30648">MRRRPLSLGSTALVAGLLLLTACGQQPGPSSGRSYGPSCGGGHSSSSAAPGTPGGEETDGVRIVRAGDGPDRCAVFQVTNHHAEPFTYTITFGFRTATGTVPTYENRVVPSVEPGATVSGGIDTVDRQAGGAAERSRVEVVKVRSVPADEAPAPGGPCPSSGVRVYADDGDAAMGLRVVTLHLVNCGTGIYRIEGYPRLSVLDSSHKRVADLRILHDGSSIALSTGADGPPRPLALKPGERAHAGLVWRNTVLSGTPVNAPYVRVWAEQGAAPVMVTPELDLGTTGKLAVGPWKKES</sequence>
<reference evidence="4" key="2">
    <citation type="submission" date="2020-09" db="EMBL/GenBank/DDBJ databases">
        <authorList>
            <person name="Sun Q."/>
            <person name="Ohkuma M."/>
        </authorList>
    </citation>
    <scope>NUCLEOTIDE SEQUENCE</scope>
    <source>
        <strain evidence="4">JCM 3086</strain>
    </source>
</reference>
<comment type="caution">
    <text evidence="4">The sequence shown here is derived from an EMBL/GenBank/DDBJ whole genome shotgun (WGS) entry which is preliminary data.</text>
</comment>
<organism evidence="4 5">
    <name type="scientific">Streptomyces brasiliensis</name>
    <dbReference type="NCBI Taxonomy" id="1954"/>
    <lineage>
        <taxon>Bacteria</taxon>
        <taxon>Bacillati</taxon>
        <taxon>Actinomycetota</taxon>
        <taxon>Actinomycetes</taxon>
        <taxon>Kitasatosporales</taxon>
        <taxon>Streptomycetaceae</taxon>
        <taxon>Streptomyces</taxon>
    </lineage>
</organism>
<keyword evidence="5" id="KW-1185">Reference proteome</keyword>
<gene>
    <name evidence="4" type="ORF">GCM10010121_084710</name>
</gene>
<feature type="chain" id="PRO_5039169193" evidence="2">
    <location>
        <begin position="25"/>
        <end position="297"/>
    </location>
</feature>